<evidence type="ECO:0000313" key="1">
    <source>
        <dbReference type="EMBL" id="KAH7677393.1"/>
    </source>
</evidence>
<accession>A0ACB7VSW5</accession>
<organism evidence="1 2">
    <name type="scientific">Dioscorea alata</name>
    <name type="common">Purple yam</name>
    <dbReference type="NCBI Taxonomy" id="55571"/>
    <lineage>
        <taxon>Eukaryota</taxon>
        <taxon>Viridiplantae</taxon>
        <taxon>Streptophyta</taxon>
        <taxon>Embryophyta</taxon>
        <taxon>Tracheophyta</taxon>
        <taxon>Spermatophyta</taxon>
        <taxon>Magnoliopsida</taxon>
        <taxon>Liliopsida</taxon>
        <taxon>Dioscoreales</taxon>
        <taxon>Dioscoreaceae</taxon>
        <taxon>Dioscorea</taxon>
    </lineage>
</organism>
<reference evidence="2" key="1">
    <citation type="journal article" date="2022" name="Nat. Commun.">
        <title>Chromosome evolution and the genetic basis of agronomically important traits in greater yam.</title>
        <authorList>
            <person name="Bredeson J.V."/>
            <person name="Lyons J.B."/>
            <person name="Oniyinde I.O."/>
            <person name="Okereke N.R."/>
            <person name="Kolade O."/>
            <person name="Nnabue I."/>
            <person name="Nwadili C.O."/>
            <person name="Hribova E."/>
            <person name="Parker M."/>
            <person name="Nwogha J."/>
            <person name="Shu S."/>
            <person name="Carlson J."/>
            <person name="Kariba R."/>
            <person name="Muthemba S."/>
            <person name="Knop K."/>
            <person name="Barton G.J."/>
            <person name="Sherwood A.V."/>
            <person name="Lopez-Montes A."/>
            <person name="Asiedu R."/>
            <person name="Jamnadass R."/>
            <person name="Muchugi A."/>
            <person name="Goodstein D."/>
            <person name="Egesi C.N."/>
            <person name="Featherston J."/>
            <person name="Asfaw A."/>
            <person name="Simpson G.G."/>
            <person name="Dolezel J."/>
            <person name="Hendre P.S."/>
            <person name="Van Deynze A."/>
            <person name="Kumar P.L."/>
            <person name="Obidiegwu J.E."/>
            <person name="Bhattacharjee R."/>
            <person name="Rokhsar D.S."/>
        </authorList>
    </citation>
    <scope>NUCLEOTIDE SEQUENCE [LARGE SCALE GENOMIC DNA]</scope>
    <source>
        <strain evidence="2">cv. TDa95/00328</strain>
    </source>
</reference>
<dbReference type="EMBL" id="CM037017">
    <property type="protein sequence ID" value="KAH7677393.1"/>
    <property type="molecule type" value="Genomic_DNA"/>
</dbReference>
<dbReference type="Proteomes" id="UP000827976">
    <property type="component" value="Chromosome 7"/>
</dbReference>
<name>A0ACB7VSW5_DIOAL</name>
<proteinExistence type="predicted"/>
<evidence type="ECO:0000313" key="2">
    <source>
        <dbReference type="Proteomes" id="UP000827976"/>
    </source>
</evidence>
<dbReference type="EC" id="1.14.13.81" evidence="1"/>
<protein>
    <submittedName>
        <fullName evidence="1">Magnesium-protoporphyrin IX monomethyl ester (Oxidative) cyclase protein</fullName>
        <ecNumber evidence="1">1.14.13.81</ecNumber>
    </submittedName>
</protein>
<gene>
    <name evidence="1" type="ORF">IHE45_07G081200</name>
</gene>
<sequence length="405" mass="47122">MAAAELSLIKPMKCATIKFNTPTTTSKLNSFRPKPMIPRASASTATPAKPKRTEKGIKETLLTPRFYTTDFDEMEMLFNTEINKNLNQSEFEALLHEFKTDYNQTHFVRNPEFKAAADKLQGPLRQIFVEFLERSCTAEFSGFLLYKELGRRLKKTNPVVAEIFSLMSRDEARHAGFLNKGLSDFNLALDLGFLTKARTYTFFKPKFIFYATYLSEKIGYWRYITIYRHLKENPEFQVYPIFKYFENWCQDENRHGDFFSALLKAQPQFLNDWKAKLWSRFFCLSVYVTMYLNDCQRTAFYEGIGLNTKEFDMHVIIETNRTTARIFPAVLDVENPEFKRKLDRMVEINEKLMAVGESNDNPLVKNLKKVPLITALLSEIIAAYLMPPVESGSLDFAEFEPQVVY</sequence>
<keyword evidence="1" id="KW-0560">Oxidoreductase</keyword>
<keyword evidence="2" id="KW-1185">Reference proteome</keyword>
<comment type="caution">
    <text evidence="1">The sequence shown here is derived from an EMBL/GenBank/DDBJ whole genome shotgun (WGS) entry which is preliminary data.</text>
</comment>